<comment type="caution">
    <text evidence="1">The sequence shown here is derived from an EMBL/GenBank/DDBJ whole genome shotgun (WGS) entry which is preliminary data.</text>
</comment>
<proteinExistence type="predicted"/>
<sequence length="102" mass="11391">WATRSLAGNCEWISRSFTMRTKMRMVEQFTSCCIDFRAGNADLWFLLAGTFPPLFQAGDADVVVAVCKLPPNVTGRNGEGNGTFKQSLINQIQHATHMQHDE</sequence>
<dbReference type="Proteomes" id="UP000749559">
    <property type="component" value="Unassembled WGS sequence"/>
</dbReference>
<evidence type="ECO:0000313" key="1">
    <source>
        <dbReference type="EMBL" id="CAH1798370.1"/>
    </source>
</evidence>
<accession>A0A8J1TDR0</accession>
<dbReference type="AlphaFoldDB" id="A0A8J1TDR0"/>
<name>A0A8J1TDR0_OWEFU</name>
<dbReference type="EMBL" id="CAIIXF020000011">
    <property type="protein sequence ID" value="CAH1798370.1"/>
    <property type="molecule type" value="Genomic_DNA"/>
</dbReference>
<feature type="non-terminal residue" evidence="1">
    <location>
        <position position="1"/>
    </location>
</feature>
<gene>
    <name evidence="1" type="ORF">OFUS_LOCUS22522</name>
</gene>
<reference evidence="1" key="1">
    <citation type="submission" date="2022-03" db="EMBL/GenBank/DDBJ databases">
        <authorList>
            <person name="Martin C."/>
        </authorList>
    </citation>
    <scope>NUCLEOTIDE SEQUENCE</scope>
</reference>
<keyword evidence="2" id="KW-1185">Reference proteome</keyword>
<protein>
    <submittedName>
        <fullName evidence="1">Uncharacterized protein</fullName>
    </submittedName>
</protein>
<evidence type="ECO:0000313" key="2">
    <source>
        <dbReference type="Proteomes" id="UP000749559"/>
    </source>
</evidence>
<organism evidence="1 2">
    <name type="scientific">Owenia fusiformis</name>
    <name type="common">Polychaete worm</name>
    <dbReference type="NCBI Taxonomy" id="6347"/>
    <lineage>
        <taxon>Eukaryota</taxon>
        <taxon>Metazoa</taxon>
        <taxon>Spiralia</taxon>
        <taxon>Lophotrochozoa</taxon>
        <taxon>Annelida</taxon>
        <taxon>Polychaeta</taxon>
        <taxon>Sedentaria</taxon>
        <taxon>Canalipalpata</taxon>
        <taxon>Sabellida</taxon>
        <taxon>Oweniida</taxon>
        <taxon>Oweniidae</taxon>
        <taxon>Owenia</taxon>
    </lineage>
</organism>